<dbReference type="SUPFAM" id="SSF54523">
    <property type="entry name" value="Pili subunits"/>
    <property type="match status" value="1"/>
</dbReference>
<protein>
    <submittedName>
        <fullName evidence="1">Uncharacterized protein</fullName>
    </submittedName>
</protein>
<dbReference type="EMBL" id="MLJW01000153">
    <property type="protein sequence ID" value="OIQ96180.1"/>
    <property type="molecule type" value="Genomic_DNA"/>
</dbReference>
<evidence type="ECO:0000313" key="1">
    <source>
        <dbReference type="EMBL" id="OIQ96180.1"/>
    </source>
</evidence>
<dbReference type="InterPro" id="IPR045584">
    <property type="entry name" value="Pilin-like"/>
</dbReference>
<sequence length="178" mass="18850">MVVVALLSVAALVAVPVATPSTDKRLDAAAQEVIDAPRFARSEALRTGAFYGADFSLDPATGNRRVRVFRTDSAIPPSPVYDVRHPLDETPYDIQPVTGSTTAGVTISAATFYFQGGATLVVRDWVAFDAAGSPEYYPDASTYTAYSAAPDVSAVTLSYQGKSVQVLLDPVTGRVTRT</sequence>
<gene>
    <name evidence="1" type="ORF">GALL_218090</name>
</gene>
<name>A0A1J5RVS4_9ZZZZ</name>
<dbReference type="AlphaFoldDB" id="A0A1J5RVS4"/>
<accession>A0A1J5RVS4</accession>
<organism evidence="1">
    <name type="scientific">mine drainage metagenome</name>
    <dbReference type="NCBI Taxonomy" id="410659"/>
    <lineage>
        <taxon>unclassified sequences</taxon>
        <taxon>metagenomes</taxon>
        <taxon>ecological metagenomes</taxon>
    </lineage>
</organism>
<reference evidence="1" key="1">
    <citation type="submission" date="2016-10" db="EMBL/GenBank/DDBJ databases">
        <title>Sequence of Gallionella enrichment culture.</title>
        <authorList>
            <person name="Poehlein A."/>
            <person name="Muehling M."/>
            <person name="Daniel R."/>
        </authorList>
    </citation>
    <scope>NUCLEOTIDE SEQUENCE</scope>
</reference>
<proteinExistence type="predicted"/>
<comment type="caution">
    <text evidence="1">The sequence shown here is derived from an EMBL/GenBank/DDBJ whole genome shotgun (WGS) entry which is preliminary data.</text>
</comment>